<dbReference type="InterPro" id="IPR010989">
    <property type="entry name" value="SNARE"/>
</dbReference>
<dbReference type="InterPro" id="IPR015260">
    <property type="entry name" value="Syntaxin-6/10/61_N"/>
</dbReference>
<dbReference type="SUPFAM" id="SSF47661">
    <property type="entry name" value="t-snare proteins"/>
    <property type="match status" value="1"/>
</dbReference>
<evidence type="ECO:0000256" key="5">
    <source>
        <dbReference type="ARBA" id="ARBA00022989"/>
    </source>
</evidence>
<dbReference type="PANTHER" id="PTHR34949">
    <property type="entry name" value="OS05G0443700 PROTEIN"/>
    <property type="match status" value="1"/>
</dbReference>
<reference evidence="10" key="1">
    <citation type="submission" date="2019-12" db="EMBL/GenBank/DDBJ databases">
        <authorList>
            <person name="Scholes J."/>
        </authorList>
    </citation>
    <scope>NUCLEOTIDE SEQUENCE</scope>
</reference>
<dbReference type="PANTHER" id="PTHR34949:SF6">
    <property type="entry name" value="EXPRESSED PROTEIN"/>
    <property type="match status" value="1"/>
</dbReference>
<evidence type="ECO:0000256" key="6">
    <source>
        <dbReference type="ARBA" id="ARBA00023034"/>
    </source>
</evidence>
<sequence length="141" mass="16365">MATAFDRWKKDPFFSIAEEVQESDDRMESSYRTWLAALKNTNGVWNVDELGRDLRTTLGTTKWQLEEFERATRSSYISTNSADQDAKDRHQEFIVAIKDQITKVESSLSKSTVSHGKPPLPWVLLDEGKEMNLPYFFQNRL</sequence>
<name>A0A9N7P0N6_STRHE</name>
<dbReference type="EMBL" id="CACSLK010034598">
    <property type="protein sequence ID" value="CAA0842024.1"/>
    <property type="molecule type" value="Genomic_DNA"/>
</dbReference>
<keyword evidence="11" id="KW-1185">Reference proteome</keyword>
<protein>
    <submittedName>
        <fullName evidence="10">Syntaxin/t-SNARE family protein</fullName>
    </submittedName>
</protein>
<dbReference type="GO" id="GO:0048193">
    <property type="term" value="P:Golgi vesicle transport"/>
    <property type="evidence" value="ECO:0007669"/>
    <property type="project" value="InterPro"/>
</dbReference>
<evidence type="ECO:0000259" key="9">
    <source>
        <dbReference type="Pfam" id="PF09177"/>
    </source>
</evidence>
<keyword evidence="5" id="KW-1133">Transmembrane helix</keyword>
<evidence type="ECO:0000256" key="1">
    <source>
        <dbReference type="ARBA" id="ARBA00009063"/>
    </source>
</evidence>
<evidence type="ECO:0000313" key="10">
    <source>
        <dbReference type="EMBL" id="CAA0842024.1"/>
    </source>
</evidence>
<evidence type="ECO:0000256" key="8">
    <source>
        <dbReference type="ARBA" id="ARBA00037801"/>
    </source>
</evidence>
<keyword evidence="7" id="KW-0472">Membrane</keyword>
<dbReference type="Gene3D" id="1.20.58.90">
    <property type="match status" value="1"/>
</dbReference>
<comment type="caution">
    <text evidence="10">The sequence shown here is derived from an EMBL/GenBank/DDBJ whole genome shotgun (WGS) entry which is preliminary data.</text>
</comment>
<keyword evidence="2" id="KW-0813">Transport</keyword>
<dbReference type="GO" id="GO:0005794">
    <property type="term" value="C:Golgi apparatus"/>
    <property type="evidence" value="ECO:0007669"/>
    <property type="project" value="UniProtKB-SubCell"/>
</dbReference>
<dbReference type="CDD" id="cd21442">
    <property type="entry name" value="SNARE_NTD_STX6-like"/>
    <property type="match status" value="1"/>
</dbReference>
<dbReference type="Pfam" id="PF09177">
    <property type="entry name" value="STX6_10_61_N"/>
    <property type="match status" value="1"/>
</dbReference>
<keyword evidence="4" id="KW-0653">Protein transport</keyword>
<evidence type="ECO:0000256" key="2">
    <source>
        <dbReference type="ARBA" id="ARBA00022448"/>
    </source>
</evidence>
<gene>
    <name evidence="10" type="ORF">SHERM_07893</name>
</gene>
<dbReference type="GO" id="GO:0015031">
    <property type="term" value="P:protein transport"/>
    <property type="evidence" value="ECO:0007669"/>
    <property type="project" value="UniProtKB-KW"/>
</dbReference>
<dbReference type="FunFam" id="1.20.58.90:FF:000004">
    <property type="entry name" value="Syntaxin 10"/>
    <property type="match status" value="1"/>
</dbReference>
<dbReference type="AlphaFoldDB" id="A0A9N7P0N6"/>
<evidence type="ECO:0000256" key="7">
    <source>
        <dbReference type="ARBA" id="ARBA00023136"/>
    </source>
</evidence>
<accession>A0A9N7P0N6</accession>
<organism evidence="10 11">
    <name type="scientific">Striga hermonthica</name>
    <name type="common">Purple witchweed</name>
    <name type="synonym">Buchnera hermonthica</name>
    <dbReference type="NCBI Taxonomy" id="68872"/>
    <lineage>
        <taxon>Eukaryota</taxon>
        <taxon>Viridiplantae</taxon>
        <taxon>Streptophyta</taxon>
        <taxon>Embryophyta</taxon>
        <taxon>Tracheophyta</taxon>
        <taxon>Spermatophyta</taxon>
        <taxon>Magnoliopsida</taxon>
        <taxon>eudicotyledons</taxon>
        <taxon>Gunneridae</taxon>
        <taxon>Pentapetalae</taxon>
        <taxon>asterids</taxon>
        <taxon>lamiids</taxon>
        <taxon>Lamiales</taxon>
        <taxon>Orobanchaceae</taxon>
        <taxon>Buchnereae</taxon>
        <taxon>Striga</taxon>
    </lineage>
</organism>
<comment type="similarity">
    <text evidence="1">Belongs to the syntaxin family.</text>
</comment>
<dbReference type="GO" id="GO:0016020">
    <property type="term" value="C:membrane"/>
    <property type="evidence" value="ECO:0007669"/>
    <property type="project" value="InterPro"/>
</dbReference>
<evidence type="ECO:0000256" key="3">
    <source>
        <dbReference type="ARBA" id="ARBA00022692"/>
    </source>
</evidence>
<keyword evidence="3" id="KW-0812">Transmembrane</keyword>
<evidence type="ECO:0000313" key="11">
    <source>
        <dbReference type="Proteomes" id="UP001153555"/>
    </source>
</evidence>
<proteinExistence type="inferred from homology"/>
<dbReference type="OrthoDB" id="1889309at2759"/>
<feature type="domain" description="Syntaxin 6/10/61 N-terminal" evidence="9">
    <location>
        <begin position="11"/>
        <end position="105"/>
    </location>
</feature>
<keyword evidence="6" id="KW-0333">Golgi apparatus</keyword>
<evidence type="ECO:0000256" key="4">
    <source>
        <dbReference type="ARBA" id="ARBA00022927"/>
    </source>
</evidence>
<comment type="subcellular location">
    <subcellularLocation>
        <location evidence="8">Golgi apparatus</location>
        <location evidence="8">trans-Golgi network membrane</location>
        <topology evidence="8">Single-pass type IV membrane protein</topology>
    </subcellularLocation>
</comment>
<dbReference type="Proteomes" id="UP001153555">
    <property type="component" value="Unassembled WGS sequence"/>
</dbReference>